<organism evidence="7 8">
    <name type="scientific">Aliidongia dinghuensis</name>
    <dbReference type="NCBI Taxonomy" id="1867774"/>
    <lineage>
        <taxon>Bacteria</taxon>
        <taxon>Pseudomonadati</taxon>
        <taxon>Pseudomonadota</taxon>
        <taxon>Alphaproteobacteria</taxon>
        <taxon>Rhodospirillales</taxon>
        <taxon>Dongiaceae</taxon>
        <taxon>Aliidongia</taxon>
    </lineage>
</organism>
<name>A0A8J3E4J4_9PROT</name>
<dbReference type="EMBL" id="BMJQ01000004">
    <property type="protein sequence ID" value="GGF14919.1"/>
    <property type="molecule type" value="Genomic_DNA"/>
</dbReference>
<proteinExistence type="inferred from homology"/>
<reference evidence="7" key="1">
    <citation type="journal article" date="2014" name="Int. J. Syst. Evol. Microbiol.">
        <title>Complete genome sequence of Corynebacterium casei LMG S-19264T (=DSM 44701T), isolated from a smear-ripened cheese.</title>
        <authorList>
            <consortium name="US DOE Joint Genome Institute (JGI-PGF)"/>
            <person name="Walter F."/>
            <person name="Albersmeier A."/>
            <person name="Kalinowski J."/>
            <person name="Ruckert C."/>
        </authorList>
    </citation>
    <scope>NUCLEOTIDE SEQUENCE</scope>
    <source>
        <strain evidence="7">CGMCC 1.15725</strain>
    </source>
</reference>
<dbReference type="Gene3D" id="3.40.50.300">
    <property type="entry name" value="P-loop containing nucleotide triphosphate hydrolases"/>
    <property type="match status" value="1"/>
</dbReference>
<dbReference type="EC" id="2.7.4.3" evidence="6"/>
<evidence type="ECO:0000256" key="2">
    <source>
        <dbReference type="ARBA" id="ARBA00022727"/>
    </source>
</evidence>
<dbReference type="SUPFAM" id="SSF52540">
    <property type="entry name" value="P-loop containing nucleoside triphosphate hydrolases"/>
    <property type="match status" value="1"/>
</dbReference>
<dbReference type="PRINTS" id="PR00094">
    <property type="entry name" value="ADENYLTKNASE"/>
</dbReference>
<evidence type="ECO:0000256" key="1">
    <source>
        <dbReference type="ARBA" id="ARBA00022679"/>
    </source>
</evidence>
<dbReference type="RefSeq" id="WP_189045266.1">
    <property type="nucleotide sequence ID" value="NZ_BMJQ01000004.1"/>
</dbReference>
<evidence type="ECO:0000256" key="5">
    <source>
        <dbReference type="RuleBase" id="RU003330"/>
    </source>
</evidence>
<comment type="similarity">
    <text evidence="5">Belongs to the adenylate kinase family.</text>
</comment>
<dbReference type="GO" id="GO:0005524">
    <property type="term" value="F:ATP binding"/>
    <property type="evidence" value="ECO:0007669"/>
    <property type="project" value="UniProtKB-KW"/>
</dbReference>
<comment type="caution">
    <text evidence="7">The sequence shown here is derived from an EMBL/GenBank/DDBJ whole genome shotgun (WGS) entry which is preliminary data.</text>
</comment>
<evidence type="ECO:0000313" key="8">
    <source>
        <dbReference type="Proteomes" id="UP000646365"/>
    </source>
</evidence>
<evidence type="ECO:0000256" key="3">
    <source>
        <dbReference type="ARBA" id="ARBA00022741"/>
    </source>
</evidence>
<protein>
    <recommendedName>
        <fullName evidence="6">Adenylate kinase</fullName>
        <ecNumber evidence="6">2.7.4.3</ecNumber>
    </recommendedName>
</protein>
<dbReference type="Proteomes" id="UP000646365">
    <property type="component" value="Unassembled WGS sequence"/>
</dbReference>
<keyword evidence="4 5" id="KW-0418">Kinase</keyword>
<keyword evidence="2" id="KW-0545">Nucleotide biosynthesis</keyword>
<evidence type="ECO:0000256" key="6">
    <source>
        <dbReference type="RuleBase" id="RU003331"/>
    </source>
</evidence>
<dbReference type="Pfam" id="PF00406">
    <property type="entry name" value="ADK"/>
    <property type="match status" value="1"/>
</dbReference>
<gene>
    <name evidence="7" type="ORF">GCM10011611_20860</name>
</gene>
<evidence type="ECO:0000313" key="7">
    <source>
        <dbReference type="EMBL" id="GGF14919.1"/>
    </source>
</evidence>
<comment type="subcellular location">
    <subcellularLocation>
        <location evidence="6">Cytoplasm</location>
    </subcellularLocation>
</comment>
<keyword evidence="1 5" id="KW-0808">Transferase</keyword>
<keyword evidence="3 6" id="KW-0547">Nucleotide-binding</keyword>
<dbReference type="InterPro" id="IPR027417">
    <property type="entry name" value="P-loop_NTPase"/>
</dbReference>
<comment type="catalytic activity">
    <reaction evidence="6">
        <text>AMP + ATP = 2 ADP</text>
        <dbReference type="Rhea" id="RHEA:12973"/>
        <dbReference type="ChEBI" id="CHEBI:30616"/>
        <dbReference type="ChEBI" id="CHEBI:456215"/>
        <dbReference type="ChEBI" id="CHEBI:456216"/>
        <dbReference type="EC" id="2.7.4.3"/>
    </reaction>
</comment>
<dbReference type="InterPro" id="IPR000850">
    <property type="entry name" value="Adenylat/UMP-CMP_kin"/>
</dbReference>
<sequence>MARDDDSPAAEHSPGLDLGRRLIIRDIEIAGSGVIILTGPSSCGKGEIAKAMCELLSISRDRWLSMGDILRRTYERARSPEFVRLLEERYSISDKVPILDCIDTTPELARKVEEQSVALAAALAEKRGASADWRTASQLDWLEYCTTHGLLVPNRWTQALIAADIQQLPDLHRKIFLLDGYPRTRVAAERLLEDLSALGLPVLKVLHLSISKQEMLHRAGLRGRIDDDKASLLKRFDFYIESVQPSVDYLKEKLGADRIALIDAHQPHYTIVNGESRFDLDRSIESVVRSALRGLGLPRFVIGRMLASRDARALDDQLAAQ</sequence>
<keyword evidence="6" id="KW-0067">ATP-binding</keyword>
<dbReference type="GO" id="GO:0005737">
    <property type="term" value="C:cytoplasm"/>
    <property type="evidence" value="ECO:0007669"/>
    <property type="project" value="UniProtKB-SubCell"/>
</dbReference>
<dbReference type="PANTHER" id="PTHR23359">
    <property type="entry name" value="NUCLEOTIDE KINASE"/>
    <property type="match status" value="1"/>
</dbReference>
<keyword evidence="8" id="KW-1185">Reference proteome</keyword>
<dbReference type="GO" id="GO:0004017">
    <property type="term" value="F:AMP kinase activity"/>
    <property type="evidence" value="ECO:0007669"/>
    <property type="project" value="UniProtKB-EC"/>
</dbReference>
<dbReference type="AlphaFoldDB" id="A0A8J3E4J4"/>
<evidence type="ECO:0000256" key="4">
    <source>
        <dbReference type="ARBA" id="ARBA00022777"/>
    </source>
</evidence>
<reference evidence="7" key="2">
    <citation type="submission" date="2020-09" db="EMBL/GenBank/DDBJ databases">
        <authorList>
            <person name="Sun Q."/>
            <person name="Zhou Y."/>
        </authorList>
    </citation>
    <scope>NUCLEOTIDE SEQUENCE</scope>
    <source>
        <strain evidence="7">CGMCC 1.15725</strain>
    </source>
</reference>
<accession>A0A8J3E4J4</accession>
<comment type="subunit">
    <text evidence="6">Monomer.</text>
</comment>